<name>A0A3P7RC80_CYLGO</name>
<accession>A0A3P7RC80</accession>
<dbReference type="Gene3D" id="2.130.10.10">
    <property type="entry name" value="YVTN repeat-like/Quinoprotein amine dehydrogenase"/>
    <property type="match status" value="1"/>
</dbReference>
<keyword evidence="1" id="KW-0853">WD repeat</keyword>
<evidence type="ECO:0008006" key="5">
    <source>
        <dbReference type="Google" id="ProtNLM"/>
    </source>
</evidence>
<protein>
    <recommendedName>
        <fullName evidence="5">Translation initiation factor beta propellor-like domain-containing protein</fullName>
    </recommendedName>
</protein>
<evidence type="ECO:0000313" key="4">
    <source>
        <dbReference type="Proteomes" id="UP000271889"/>
    </source>
</evidence>
<dbReference type="GO" id="GO:0006406">
    <property type="term" value="P:mRNA export from nucleus"/>
    <property type="evidence" value="ECO:0007669"/>
    <property type="project" value="InterPro"/>
</dbReference>
<dbReference type="PANTHER" id="PTHR22839:SF0">
    <property type="entry name" value="THO COMPLEX SUBUNIT 3"/>
    <property type="match status" value="1"/>
</dbReference>
<dbReference type="InterPro" id="IPR011044">
    <property type="entry name" value="Quino_amine_DH_bsu"/>
</dbReference>
<dbReference type="InterPro" id="IPR015943">
    <property type="entry name" value="WD40/YVTN_repeat-like_dom_sf"/>
</dbReference>
<dbReference type="EMBL" id="UYRV01134582">
    <property type="protein sequence ID" value="VDN38469.1"/>
    <property type="molecule type" value="Genomic_DNA"/>
</dbReference>
<dbReference type="InterPro" id="IPR040132">
    <property type="entry name" value="Tex1/THOC3"/>
</dbReference>
<dbReference type="GO" id="GO:0000445">
    <property type="term" value="C:THO complex part of transcription export complex"/>
    <property type="evidence" value="ECO:0007669"/>
    <property type="project" value="TreeGrafter"/>
</dbReference>
<evidence type="ECO:0000313" key="3">
    <source>
        <dbReference type="EMBL" id="VDN38469.1"/>
    </source>
</evidence>
<organism evidence="3 4">
    <name type="scientific">Cylicostephanus goldi</name>
    <name type="common">Nematode worm</name>
    <dbReference type="NCBI Taxonomy" id="71465"/>
    <lineage>
        <taxon>Eukaryota</taxon>
        <taxon>Metazoa</taxon>
        <taxon>Ecdysozoa</taxon>
        <taxon>Nematoda</taxon>
        <taxon>Chromadorea</taxon>
        <taxon>Rhabditida</taxon>
        <taxon>Rhabditina</taxon>
        <taxon>Rhabditomorpha</taxon>
        <taxon>Strongyloidea</taxon>
        <taxon>Strongylidae</taxon>
        <taxon>Cylicostephanus</taxon>
    </lineage>
</organism>
<dbReference type="Proteomes" id="UP000271889">
    <property type="component" value="Unassembled WGS sequence"/>
</dbReference>
<dbReference type="PANTHER" id="PTHR22839">
    <property type="entry name" value="THO COMPLEX SUBUNIT 3 THO3"/>
    <property type="match status" value="1"/>
</dbReference>
<reference evidence="3 4" key="1">
    <citation type="submission" date="2018-11" db="EMBL/GenBank/DDBJ databases">
        <authorList>
            <consortium name="Pathogen Informatics"/>
        </authorList>
    </citation>
    <scope>NUCLEOTIDE SEQUENCE [LARGE SCALE GENOMIC DNA]</scope>
</reference>
<proteinExistence type="predicted"/>
<dbReference type="OrthoDB" id="340259at2759"/>
<keyword evidence="4" id="KW-1185">Reference proteome</keyword>
<sequence>MTNILYGCAKVPLQINQTERFTAANLYVTWSPCGRYLVYGDKEDRLHVIDGRSLSTLKSYDSKTEMNEFAYHPSGKYLFVATGQGRMEVFKYVLTIAFCE</sequence>
<keyword evidence="2" id="KW-0677">Repeat</keyword>
<dbReference type="SUPFAM" id="SSF50969">
    <property type="entry name" value="YVTN repeat-like/Quinoprotein amine dehydrogenase"/>
    <property type="match status" value="1"/>
</dbReference>
<evidence type="ECO:0000256" key="2">
    <source>
        <dbReference type="ARBA" id="ARBA00022737"/>
    </source>
</evidence>
<dbReference type="AlphaFoldDB" id="A0A3P7RC80"/>
<evidence type="ECO:0000256" key="1">
    <source>
        <dbReference type="ARBA" id="ARBA00022574"/>
    </source>
</evidence>
<gene>
    <name evidence="3" type="ORF">CGOC_LOCUS13746</name>
</gene>